<dbReference type="Gramene" id="TVU46723">
    <property type="protein sequence ID" value="TVU46723"/>
    <property type="gene ID" value="EJB05_06275"/>
</dbReference>
<dbReference type="EMBL" id="RWGY01000004">
    <property type="protein sequence ID" value="TVU46723.1"/>
    <property type="molecule type" value="Genomic_DNA"/>
</dbReference>
<comment type="caution">
    <text evidence="1">The sequence shown here is derived from an EMBL/GenBank/DDBJ whole genome shotgun (WGS) entry which is preliminary data.</text>
</comment>
<feature type="non-terminal residue" evidence="1">
    <location>
        <position position="1"/>
    </location>
</feature>
<dbReference type="AlphaFoldDB" id="A0A5J9WFA6"/>
<name>A0A5J9WFA6_9POAL</name>
<dbReference type="Proteomes" id="UP000324897">
    <property type="component" value="Chromosome 5"/>
</dbReference>
<gene>
    <name evidence="1" type="ORF">EJB05_06275</name>
</gene>
<dbReference type="PANTHER" id="PTHR11697">
    <property type="entry name" value="GENERAL TRANSCRIPTION FACTOR 2-RELATED ZINC FINGER PROTEIN"/>
    <property type="match status" value="1"/>
</dbReference>
<sequence length="154" mass="17845">MEETYILRGGRAGHRPDHFTMDYYFRVEVFGAILDTKLTELNMRFSEKVMDHLSISPALLPKSGFVSFQATELCKMVEKCYPVTSGIAAPACFFYRRRAFSTLKIVKTRLCNKMEDDFLANSLLVHIEGELLENYSYDDIIDDFNDVKDRKVDF</sequence>
<evidence type="ECO:0008006" key="3">
    <source>
        <dbReference type="Google" id="ProtNLM"/>
    </source>
</evidence>
<dbReference type="OrthoDB" id="628025at2759"/>
<evidence type="ECO:0000313" key="2">
    <source>
        <dbReference type="Proteomes" id="UP000324897"/>
    </source>
</evidence>
<protein>
    <recommendedName>
        <fullName evidence="3">HAT C-terminal dimerisation domain-containing protein</fullName>
    </recommendedName>
</protein>
<dbReference type="InterPro" id="IPR055298">
    <property type="entry name" value="AtLOH3-like"/>
</dbReference>
<reference evidence="1 2" key="1">
    <citation type="journal article" date="2019" name="Sci. Rep.">
        <title>A high-quality genome of Eragrostis curvula grass provides insights into Poaceae evolution and supports new strategies to enhance forage quality.</title>
        <authorList>
            <person name="Carballo J."/>
            <person name="Santos B.A.C.M."/>
            <person name="Zappacosta D."/>
            <person name="Garbus I."/>
            <person name="Selva J.P."/>
            <person name="Gallo C.A."/>
            <person name="Diaz A."/>
            <person name="Albertini E."/>
            <person name="Caccamo M."/>
            <person name="Echenique V."/>
        </authorList>
    </citation>
    <scope>NUCLEOTIDE SEQUENCE [LARGE SCALE GENOMIC DNA]</scope>
    <source>
        <strain evidence="2">cv. Victoria</strain>
        <tissue evidence="1">Leaf</tissue>
    </source>
</reference>
<proteinExistence type="predicted"/>
<evidence type="ECO:0000313" key="1">
    <source>
        <dbReference type="EMBL" id="TVU46723.1"/>
    </source>
</evidence>
<dbReference type="PANTHER" id="PTHR11697:SF230">
    <property type="entry name" value="ZINC FINGER, MYM DOMAIN CONTAINING 1"/>
    <property type="match status" value="1"/>
</dbReference>
<organism evidence="1 2">
    <name type="scientific">Eragrostis curvula</name>
    <name type="common">weeping love grass</name>
    <dbReference type="NCBI Taxonomy" id="38414"/>
    <lineage>
        <taxon>Eukaryota</taxon>
        <taxon>Viridiplantae</taxon>
        <taxon>Streptophyta</taxon>
        <taxon>Embryophyta</taxon>
        <taxon>Tracheophyta</taxon>
        <taxon>Spermatophyta</taxon>
        <taxon>Magnoliopsida</taxon>
        <taxon>Liliopsida</taxon>
        <taxon>Poales</taxon>
        <taxon>Poaceae</taxon>
        <taxon>PACMAD clade</taxon>
        <taxon>Chloridoideae</taxon>
        <taxon>Eragrostideae</taxon>
        <taxon>Eragrostidinae</taxon>
        <taxon>Eragrostis</taxon>
    </lineage>
</organism>
<keyword evidence="2" id="KW-1185">Reference proteome</keyword>
<accession>A0A5J9WFA6</accession>